<dbReference type="SUPFAM" id="SSF54593">
    <property type="entry name" value="Glyoxalase/Bleomycin resistance protein/Dihydroxybiphenyl dioxygenase"/>
    <property type="match status" value="1"/>
</dbReference>
<protein>
    <submittedName>
        <fullName evidence="2">Glyoxalase/bleomycin resistance/dioxygenase family protein</fullName>
    </submittedName>
</protein>
<sequence>MSIALVRLILYVRDVAVVKAFYQAHFALPVTAEIADEWVVLAAGGIELALHRVGEAYRQPPAAHAVDAAANAAHATTKLVFAITADLPAHRERLQHAGVHVGELKRYAGFAYQMYDGRDPEGNVFQVMRLD</sequence>
<dbReference type="PROSITE" id="PS51819">
    <property type="entry name" value="VOC"/>
    <property type="match status" value="1"/>
</dbReference>
<feature type="domain" description="VOC" evidence="1">
    <location>
        <begin position="2"/>
        <end position="130"/>
    </location>
</feature>
<proteinExistence type="predicted"/>
<dbReference type="InterPro" id="IPR029068">
    <property type="entry name" value="Glyas_Bleomycin-R_OHBP_Dase"/>
</dbReference>
<evidence type="ECO:0000313" key="3">
    <source>
        <dbReference type="EMBL" id="SBV50261.1"/>
    </source>
</evidence>
<gene>
    <name evidence="3" type="ORF">XBLMG947_1039</name>
    <name evidence="2" type="ORF">XbrCFBP1976_04980</name>
</gene>
<dbReference type="Proteomes" id="UP000239710">
    <property type="component" value="Unassembled WGS sequence"/>
</dbReference>
<dbReference type="OrthoDB" id="4762357at2"/>
<evidence type="ECO:0000259" key="1">
    <source>
        <dbReference type="PROSITE" id="PS51819"/>
    </source>
</evidence>
<reference evidence="3 4" key="1">
    <citation type="submission" date="2016-06" db="EMBL/GenBank/DDBJ databases">
        <authorList>
            <person name="Kjaerup R.B."/>
            <person name="Dalgaard T.S."/>
            <person name="Juul-Madsen H.R."/>
        </authorList>
    </citation>
    <scope>NUCLEOTIDE SEQUENCE [LARGE SCALE GENOMIC DNA]</scope>
    <source>
        <strain evidence="3">LMG947</strain>
    </source>
</reference>
<evidence type="ECO:0000313" key="4">
    <source>
        <dbReference type="Proteomes" id="UP000092503"/>
    </source>
</evidence>
<dbReference type="EMBL" id="FLTX01000013">
    <property type="protein sequence ID" value="SBV50261.1"/>
    <property type="molecule type" value="Genomic_DNA"/>
</dbReference>
<dbReference type="AlphaFoldDB" id="A0A1C3NIN6"/>
<dbReference type="Proteomes" id="UP000092503">
    <property type="component" value="Unassembled WGS sequence"/>
</dbReference>
<accession>A0A1C3NIN6</accession>
<organism evidence="3 4">
    <name type="scientific">Xanthomonas bromi</name>
    <dbReference type="NCBI Taxonomy" id="56449"/>
    <lineage>
        <taxon>Bacteria</taxon>
        <taxon>Pseudomonadati</taxon>
        <taxon>Pseudomonadota</taxon>
        <taxon>Gammaproteobacteria</taxon>
        <taxon>Lysobacterales</taxon>
        <taxon>Lysobacteraceae</taxon>
        <taxon>Xanthomonas</taxon>
    </lineage>
</organism>
<keyword evidence="5" id="KW-1185">Reference proteome</keyword>
<evidence type="ECO:0000313" key="2">
    <source>
        <dbReference type="EMBL" id="PPV08048.1"/>
    </source>
</evidence>
<dbReference type="Gene3D" id="3.10.180.10">
    <property type="entry name" value="2,3-Dihydroxybiphenyl 1,2-Dioxygenase, domain 1"/>
    <property type="match status" value="1"/>
</dbReference>
<evidence type="ECO:0000313" key="5">
    <source>
        <dbReference type="Proteomes" id="UP000239710"/>
    </source>
</evidence>
<dbReference type="InterPro" id="IPR004360">
    <property type="entry name" value="Glyas_Fos-R_dOase_dom"/>
</dbReference>
<name>A0A1C3NIN6_9XANT</name>
<reference evidence="2 5" key="2">
    <citation type="submission" date="2016-08" db="EMBL/GenBank/DDBJ databases">
        <title>Evolution of the type three secretion system and type three effector repertoires in Xanthomonas.</title>
        <authorList>
            <person name="Merda D."/>
            <person name="Briand M."/>
            <person name="Bosis E."/>
            <person name="Rousseau C."/>
            <person name="Portier P."/>
            <person name="Jacques M.-A."/>
            <person name="Fischer-Le Saux M."/>
        </authorList>
    </citation>
    <scope>NUCLEOTIDE SEQUENCE [LARGE SCALE GENOMIC DNA]</scope>
    <source>
        <strain evidence="2 5">CFBP1976</strain>
    </source>
</reference>
<dbReference type="EMBL" id="MDCE01000005">
    <property type="protein sequence ID" value="PPV08048.1"/>
    <property type="molecule type" value="Genomic_DNA"/>
</dbReference>
<dbReference type="Pfam" id="PF00903">
    <property type="entry name" value="Glyoxalase"/>
    <property type="match status" value="1"/>
</dbReference>
<dbReference type="RefSeq" id="WP_065466713.1">
    <property type="nucleotide sequence ID" value="NZ_FLTX01000013.1"/>
</dbReference>
<dbReference type="InterPro" id="IPR037523">
    <property type="entry name" value="VOC_core"/>
</dbReference>